<sequence>MGKSRRAFLQPVCQRENCFCGHYTGHDGREVAARATDAVLESLAGAQDPPHTRRVATGC</sequence>
<protein>
    <submittedName>
        <fullName evidence="1">Uncharacterized protein</fullName>
    </submittedName>
</protein>
<accession>S7NEQ2</accession>
<reference evidence="1 2" key="1">
    <citation type="journal article" date="2013" name="Nat. Commun.">
        <title>Genome analysis reveals insights into physiology and longevity of the Brandt's bat Myotis brandtii.</title>
        <authorList>
            <person name="Seim I."/>
            <person name="Fang X."/>
            <person name="Xiong Z."/>
            <person name="Lobanov A.V."/>
            <person name="Huang Z."/>
            <person name="Ma S."/>
            <person name="Feng Y."/>
            <person name="Turanov A.A."/>
            <person name="Zhu Y."/>
            <person name="Lenz T.L."/>
            <person name="Gerashchenko M.V."/>
            <person name="Fan D."/>
            <person name="Hee Yim S."/>
            <person name="Yao X."/>
            <person name="Jordan D."/>
            <person name="Xiong Y."/>
            <person name="Ma Y."/>
            <person name="Lyapunov A.N."/>
            <person name="Chen G."/>
            <person name="Kulakova O.I."/>
            <person name="Sun Y."/>
            <person name="Lee S.G."/>
            <person name="Bronson R.T."/>
            <person name="Moskalev A.A."/>
            <person name="Sunyaev S.R."/>
            <person name="Zhang G."/>
            <person name="Krogh A."/>
            <person name="Wang J."/>
            <person name="Gladyshev V.N."/>
        </authorList>
    </citation>
    <scope>NUCLEOTIDE SEQUENCE [LARGE SCALE GENOMIC DNA]</scope>
</reference>
<dbReference type="Proteomes" id="UP000052978">
    <property type="component" value="Unassembled WGS sequence"/>
</dbReference>
<evidence type="ECO:0000313" key="1">
    <source>
        <dbReference type="EMBL" id="EPQ14925.1"/>
    </source>
</evidence>
<evidence type="ECO:0000313" key="2">
    <source>
        <dbReference type="Proteomes" id="UP000052978"/>
    </source>
</evidence>
<name>S7NEQ2_MYOBR</name>
<keyword evidence="2" id="KW-1185">Reference proteome</keyword>
<dbReference type="AlphaFoldDB" id="S7NEQ2"/>
<gene>
    <name evidence="1" type="ORF">D623_10025285</name>
</gene>
<proteinExistence type="predicted"/>
<dbReference type="EMBL" id="KE164078">
    <property type="protein sequence ID" value="EPQ14925.1"/>
    <property type="molecule type" value="Genomic_DNA"/>
</dbReference>
<organism evidence="1 2">
    <name type="scientific">Myotis brandtii</name>
    <name type="common">Brandt's bat</name>
    <dbReference type="NCBI Taxonomy" id="109478"/>
    <lineage>
        <taxon>Eukaryota</taxon>
        <taxon>Metazoa</taxon>
        <taxon>Chordata</taxon>
        <taxon>Craniata</taxon>
        <taxon>Vertebrata</taxon>
        <taxon>Euteleostomi</taxon>
        <taxon>Mammalia</taxon>
        <taxon>Eutheria</taxon>
        <taxon>Laurasiatheria</taxon>
        <taxon>Chiroptera</taxon>
        <taxon>Yangochiroptera</taxon>
        <taxon>Vespertilionidae</taxon>
        <taxon>Myotis</taxon>
    </lineage>
</organism>